<dbReference type="NCBIfam" id="TIGR02675">
    <property type="entry name" value="tape_meas_nterm"/>
    <property type="match status" value="1"/>
</dbReference>
<keyword evidence="5" id="KW-1185">Reference proteome</keyword>
<evidence type="ECO:0000256" key="1">
    <source>
        <dbReference type="SAM" id="Coils"/>
    </source>
</evidence>
<sequence>MATIESSIMLMDGMSSPLNNIIGAIETTINALNGINNTDVSIDTSRLSSASQMIASAGADLLAYQERLQAQINRNTSAQQRFNETLRMGNAGQVGPQIFSWNNSSNMQVFTSQGTQRYRQELNDLNSMLNRMNGININPTFRINSGATSDIENINQRIEALKENMKALSTNNLGLSTEQSNARLERMRAQLSIILQVQNNLNGAMGRMDIADINAQYQRLNDILGNTEADIRDNTAAQDEFNRSILQGSRHSDGLLSKIGRIALAYAGFQTLKSGINLSDTLTQNVARLNLMNDGNQTTDELQAMIYQAARNSRGDALANIESISKMGLMAGDAFSSNAELIGFMELINKQFKISGTSAEGISAAMLQLTQAMGAGALRGEELNSILEQAPLIVKNIANYLKVPVGQIKDLASQGKITSEVVKKAMFNAADTINQQFNSIPLTFVDITTSMRNEAVKKFQNISSQFSSALNSERFRGFTNSLVNSIGVVLDIASRGMTTLITLGATIYDNWAVISPVIKSVVGIMAVYAGAVAVSTIANGAMAISQFGVVVAMGLYNLVLGKSIAATHQQTLAMWGLNAAIAPYVLIAGAVVAALYLGVAAFNKFAGTSVSATGIIAGSLMFLWTMAKNTMFNMYNFSLGVIQLFGNAILSTAEYMVNMVFGNPFKAIGNLVLDGVNMALDGLRLLAKMSDTIMGTSYAATIDSMKSKIDDFRANIVGENDIKLPRLELEGYMINNTENPFEAAKNTYDYWANFNFKEEGKEVTEKLLGDIAKNTEVSANNSDLTTEEIKYMRDLAEMEVINRFTTAEIKVEVGGITNQVNNSMDVESIYSNISDKLRETVAVVAEGVYD</sequence>
<dbReference type="Proteomes" id="UP000728968">
    <property type="component" value="Unassembled WGS sequence"/>
</dbReference>
<accession>A0ABS2G3K4</accession>
<feature type="transmembrane region" description="Helical" evidence="2">
    <location>
        <begin position="605"/>
        <end position="625"/>
    </location>
</feature>
<feature type="transmembrane region" description="Helical" evidence="2">
    <location>
        <begin position="517"/>
        <end position="537"/>
    </location>
</feature>
<proteinExistence type="predicted"/>
<protein>
    <submittedName>
        <fullName evidence="4">Tape measure protein</fullName>
    </submittedName>
</protein>
<keyword evidence="2" id="KW-0812">Transmembrane</keyword>
<evidence type="ECO:0000259" key="3">
    <source>
        <dbReference type="Pfam" id="PF20155"/>
    </source>
</evidence>
<keyword evidence="1" id="KW-0175">Coiled coil</keyword>
<feature type="transmembrane region" description="Helical" evidence="2">
    <location>
        <begin position="543"/>
        <end position="560"/>
    </location>
</feature>
<keyword evidence="2" id="KW-0472">Membrane</keyword>
<feature type="transmembrane region" description="Helical" evidence="2">
    <location>
        <begin position="572"/>
        <end position="599"/>
    </location>
</feature>
<feature type="transmembrane region" description="Helical" evidence="2">
    <location>
        <begin position="482"/>
        <end position="505"/>
    </location>
</feature>
<dbReference type="EMBL" id="JACJLT010000061">
    <property type="protein sequence ID" value="MBM6875462.1"/>
    <property type="molecule type" value="Genomic_DNA"/>
</dbReference>
<organism evidence="4 5">
    <name type="scientific">Fusobacterium mortiferum</name>
    <dbReference type="NCBI Taxonomy" id="850"/>
    <lineage>
        <taxon>Bacteria</taxon>
        <taxon>Fusobacteriati</taxon>
        <taxon>Fusobacteriota</taxon>
        <taxon>Fusobacteriia</taxon>
        <taxon>Fusobacteriales</taxon>
        <taxon>Fusobacteriaceae</taxon>
        <taxon>Fusobacterium</taxon>
    </lineage>
</organism>
<evidence type="ECO:0000313" key="4">
    <source>
        <dbReference type="EMBL" id="MBM6875462.1"/>
    </source>
</evidence>
<evidence type="ECO:0000313" key="5">
    <source>
        <dbReference type="Proteomes" id="UP000728968"/>
    </source>
</evidence>
<evidence type="ECO:0000256" key="2">
    <source>
        <dbReference type="SAM" id="Phobius"/>
    </source>
</evidence>
<reference evidence="4 5" key="1">
    <citation type="journal article" date="2021" name="Sci. Rep.">
        <title>The distribution of antibiotic resistance genes in chicken gut microbiota commensals.</title>
        <authorList>
            <person name="Juricova H."/>
            <person name="Matiasovicova J."/>
            <person name="Kubasova T."/>
            <person name="Cejkova D."/>
            <person name="Rychlik I."/>
        </authorList>
    </citation>
    <scope>NUCLEOTIDE SEQUENCE [LARGE SCALE GENOMIC DNA]</scope>
    <source>
        <strain evidence="4 5">An425</strain>
    </source>
</reference>
<comment type="caution">
    <text evidence="4">The sequence shown here is derived from an EMBL/GenBank/DDBJ whole genome shotgun (WGS) entry which is preliminary data.</text>
</comment>
<dbReference type="Pfam" id="PF20155">
    <property type="entry name" value="TMP_3"/>
    <property type="match status" value="1"/>
</dbReference>
<dbReference type="InterPro" id="IPR013491">
    <property type="entry name" value="Tape_meas_N"/>
</dbReference>
<dbReference type="RefSeq" id="WP_204716293.1">
    <property type="nucleotide sequence ID" value="NZ_JACJLT010000061.1"/>
</dbReference>
<keyword evidence="2" id="KW-1133">Transmembrane helix</keyword>
<feature type="transmembrane region" description="Helical" evidence="2">
    <location>
        <begin position="637"/>
        <end position="657"/>
    </location>
</feature>
<feature type="coiled-coil region" evidence="1">
    <location>
        <begin position="144"/>
        <end position="178"/>
    </location>
</feature>
<feature type="domain" description="Tape measure protein N-terminal" evidence="3">
    <location>
        <begin position="274"/>
        <end position="462"/>
    </location>
</feature>
<name>A0ABS2G3K4_FUSMR</name>
<gene>
    <name evidence="4" type="ORF">H6A04_07335</name>
</gene>